<keyword evidence="2" id="KW-1185">Reference proteome</keyword>
<evidence type="ECO:0000313" key="2">
    <source>
        <dbReference type="Proteomes" id="UP001183610"/>
    </source>
</evidence>
<dbReference type="RefSeq" id="WP_010264250.1">
    <property type="nucleotide sequence ID" value="NZ_JAVRET010000024.1"/>
</dbReference>
<protein>
    <submittedName>
        <fullName evidence="1">Uncharacterized protein</fullName>
    </submittedName>
</protein>
<dbReference type="EMBL" id="JAVRET010000024">
    <property type="protein sequence ID" value="MDT0409901.1"/>
    <property type="molecule type" value="Genomic_DNA"/>
</dbReference>
<gene>
    <name evidence="1" type="ORF">RM698_12670</name>
</gene>
<sequence>MSAREALYLFAMVGKVQDDGNRAMAVSKLNAHAAEVLREAAPELDAIAHQYGVFGVGTRLRELAAEQQPQPTPAPEAVTVYRASHDAIVMGLYTNARAARAHCEDEERRAWSKVEFDWIEDEEDGVAELVVMTADGEEPTGYVVTPLAAEAEYDPEADA</sequence>
<accession>A0ABU2QZM3</accession>
<reference evidence="2" key="1">
    <citation type="submission" date="2023-07" db="EMBL/GenBank/DDBJ databases">
        <title>30 novel species of actinomycetes from the DSMZ collection.</title>
        <authorList>
            <person name="Nouioui I."/>
        </authorList>
    </citation>
    <scope>NUCLEOTIDE SEQUENCE [LARGE SCALE GENOMIC DNA]</scope>
    <source>
        <strain evidence="2">DSM 41979</strain>
    </source>
</reference>
<evidence type="ECO:0000313" key="1">
    <source>
        <dbReference type="EMBL" id="MDT0409901.1"/>
    </source>
</evidence>
<comment type="caution">
    <text evidence="1">The sequence shown here is derived from an EMBL/GenBank/DDBJ whole genome shotgun (WGS) entry which is preliminary data.</text>
</comment>
<proteinExistence type="predicted"/>
<dbReference type="Proteomes" id="UP001183610">
    <property type="component" value="Unassembled WGS sequence"/>
</dbReference>
<name>A0ABU2QZM3_9ACTN</name>
<organism evidence="1 2">
    <name type="scientific">Streptomyces evansiae</name>
    <dbReference type="NCBI Taxonomy" id="3075535"/>
    <lineage>
        <taxon>Bacteria</taxon>
        <taxon>Bacillati</taxon>
        <taxon>Actinomycetota</taxon>
        <taxon>Actinomycetes</taxon>
        <taxon>Kitasatosporales</taxon>
        <taxon>Streptomycetaceae</taxon>
        <taxon>Streptomyces</taxon>
    </lineage>
</organism>